<reference evidence="3" key="2">
    <citation type="journal article" date="2023" name="BMC Genomics">
        <title>Pest status, molecular evolution, and epigenetic factors derived from the genome assembly of Frankliniella fusca, a thysanopteran phytovirus vector.</title>
        <authorList>
            <person name="Catto M.A."/>
            <person name="Labadie P.E."/>
            <person name="Jacobson A.L."/>
            <person name="Kennedy G.G."/>
            <person name="Srinivasan R."/>
            <person name="Hunt B.G."/>
        </authorList>
    </citation>
    <scope>NUCLEOTIDE SEQUENCE</scope>
    <source>
        <strain evidence="3">PL_HMW_Pooled</strain>
    </source>
</reference>
<dbReference type="AlphaFoldDB" id="A0AAE1H6M0"/>
<evidence type="ECO:0000313" key="4">
    <source>
        <dbReference type="Proteomes" id="UP001219518"/>
    </source>
</evidence>
<dbReference type="EMBL" id="JAHWGI010000462">
    <property type="protein sequence ID" value="KAK3915764.1"/>
    <property type="molecule type" value="Genomic_DNA"/>
</dbReference>
<dbReference type="Gene3D" id="3.30.70.270">
    <property type="match status" value="2"/>
</dbReference>
<dbReference type="GO" id="GO:0071897">
    <property type="term" value="P:DNA biosynthetic process"/>
    <property type="evidence" value="ECO:0007669"/>
    <property type="project" value="UniProtKB-ARBA"/>
</dbReference>
<dbReference type="CDD" id="cd01647">
    <property type="entry name" value="RT_LTR"/>
    <property type="match status" value="1"/>
</dbReference>
<protein>
    <submittedName>
        <fullName evidence="3">Retrovirus-related Pol polyprotein from transposon 412</fullName>
    </submittedName>
</protein>
<comment type="caution">
    <text evidence="3">The sequence shown here is derived from an EMBL/GenBank/DDBJ whole genome shotgun (WGS) entry which is preliminary data.</text>
</comment>
<reference evidence="3" key="1">
    <citation type="submission" date="2021-07" db="EMBL/GenBank/DDBJ databases">
        <authorList>
            <person name="Catto M.A."/>
            <person name="Jacobson A."/>
            <person name="Kennedy G."/>
            <person name="Labadie P."/>
            <person name="Hunt B.G."/>
            <person name="Srinivasan R."/>
        </authorList>
    </citation>
    <scope>NUCLEOTIDE SEQUENCE</scope>
    <source>
        <strain evidence="3">PL_HMW_Pooled</strain>
        <tissue evidence="3">Head</tissue>
    </source>
</reference>
<dbReference type="Pfam" id="PF17919">
    <property type="entry name" value="RT_RNaseH_2"/>
    <property type="match status" value="1"/>
</dbReference>
<dbReference type="Gene3D" id="3.10.10.10">
    <property type="entry name" value="HIV Type 1 Reverse Transcriptase, subunit A, domain 1"/>
    <property type="match status" value="1"/>
</dbReference>
<dbReference type="InterPro" id="IPR000477">
    <property type="entry name" value="RT_dom"/>
</dbReference>
<dbReference type="Proteomes" id="UP001219518">
    <property type="component" value="Unassembled WGS sequence"/>
</dbReference>
<organism evidence="3 4">
    <name type="scientific">Frankliniella fusca</name>
    <dbReference type="NCBI Taxonomy" id="407009"/>
    <lineage>
        <taxon>Eukaryota</taxon>
        <taxon>Metazoa</taxon>
        <taxon>Ecdysozoa</taxon>
        <taxon>Arthropoda</taxon>
        <taxon>Hexapoda</taxon>
        <taxon>Insecta</taxon>
        <taxon>Pterygota</taxon>
        <taxon>Neoptera</taxon>
        <taxon>Paraneoptera</taxon>
        <taxon>Thysanoptera</taxon>
        <taxon>Terebrantia</taxon>
        <taxon>Thripoidea</taxon>
        <taxon>Thripidae</taxon>
        <taxon>Frankliniella</taxon>
    </lineage>
</organism>
<dbReference type="InterPro" id="IPR041577">
    <property type="entry name" value="RT_RNaseH_2"/>
</dbReference>
<evidence type="ECO:0000313" key="3">
    <source>
        <dbReference type="EMBL" id="KAK3915764.1"/>
    </source>
</evidence>
<dbReference type="PROSITE" id="PS50878">
    <property type="entry name" value="RT_POL"/>
    <property type="match status" value="1"/>
</dbReference>
<proteinExistence type="predicted"/>
<dbReference type="InterPro" id="IPR051320">
    <property type="entry name" value="Viral_Replic_Matur_Polypro"/>
</dbReference>
<evidence type="ECO:0000259" key="2">
    <source>
        <dbReference type="PROSITE" id="PS50878"/>
    </source>
</evidence>
<feature type="domain" description="Reverse transcriptase" evidence="2">
    <location>
        <begin position="537"/>
        <end position="718"/>
    </location>
</feature>
<dbReference type="CDD" id="cd09274">
    <property type="entry name" value="RNase_HI_RT_Ty3"/>
    <property type="match status" value="1"/>
</dbReference>
<dbReference type="Pfam" id="PF00078">
    <property type="entry name" value="RVT_1"/>
    <property type="match status" value="1"/>
</dbReference>
<dbReference type="InterPro" id="IPR043128">
    <property type="entry name" value="Rev_trsase/Diguanyl_cyclase"/>
</dbReference>
<dbReference type="PANTHER" id="PTHR33064">
    <property type="entry name" value="POL PROTEIN"/>
    <property type="match status" value="1"/>
</dbReference>
<keyword evidence="4" id="KW-1185">Reference proteome</keyword>
<dbReference type="PANTHER" id="PTHR33064:SF37">
    <property type="entry name" value="RIBONUCLEASE H"/>
    <property type="match status" value="1"/>
</dbReference>
<dbReference type="SUPFAM" id="SSF56672">
    <property type="entry name" value="DNA/RNA polymerases"/>
    <property type="match status" value="1"/>
</dbReference>
<feature type="coiled-coil region" evidence="1">
    <location>
        <begin position="142"/>
        <end position="200"/>
    </location>
</feature>
<dbReference type="InterPro" id="IPR043502">
    <property type="entry name" value="DNA/RNA_pol_sf"/>
</dbReference>
<dbReference type="InterPro" id="IPR021109">
    <property type="entry name" value="Peptidase_aspartic_dom_sf"/>
</dbReference>
<sequence>MKKFTATDFLTSRDNTPCFAIQNADNWDVKDCDSIAEQILEQIETFPLTLIPEDYKKTSFRKFEFNDWITTSELKSVDLPSVQILATKSDLAEYKYVNCKISVETLYAYVRSELSAFRQADEIKKAISQLLAFVLGVIIKSEKAYKEKKKLEKEQRERLEREKREKERIEAERKARIEKEEKARTLQAELEKLLKELKMTAPPEPTLPVTLQPTLPPMTPINVKLRTANNTFLPVHGAYKAALTINGCTVDHYLISADLPSDVPMLLGNDFLAKYRADISWATETLTLRIGNLVVKTNRLQSMSERKRVQGDIRGNGKLNYTKYPNPDISTVFLCSTEPVTVAPGCCEFVEGELTANVLPAVLSPCVVLNNMEISTIECLLTTDISVPLFNNSDKSVYIPKGTKLGCVEPENQKLESSKLTECTLGEITYAVKNNLLVLEGMENGPPSVDCLMTGNEFDELIPSLAEADLNEDQKSKVRDLCRKYSDVFSPHMKAHAPIPNFLGHLERKNDGSIYRRQWPLSARQKEIAKKEINKFLDLGVVEEGESVVNMPFFVIEKRGSTAENPIGRCLYDCRFLNKVLVKPQLRSYTVNDILSYCSDKTLLCTLDINHYFFNIAVTEESKLLLGFTFEGRSLRWTRLPQGLSLSPQISITALSLIMKNLPIMYYVDDIIVGGKDFPSLLSLLEKVLKRLKDSNLTVNPKKATLFRKQLSIIGLTVKAGEYVMPNPERFRPLLALKNPKNVKELRSVVMFFSYYRRWIKSFAIRTQKYQDMINEKIPFEWTNSDEKEIEDLYQYLLSNATLALFHEDRPTKLHCDASNHSLGSFLAQKAGNIYQPVAYFSAIIKGRKLTWSAFHKECLALYESIKYFENELRLVNKFTVVTDCTSLKYLLTMEAPKSPFDKFISYLSNFTFDFEFVPSQQNKVPDSLSKLSKLNGDSQNPCVISHSSSPN</sequence>
<evidence type="ECO:0000256" key="1">
    <source>
        <dbReference type="SAM" id="Coils"/>
    </source>
</evidence>
<gene>
    <name evidence="3" type="ORF">KUF71_005910</name>
</gene>
<name>A0AAE1H6M0_9NEOP</name>
<keyword evidence="1" id="KW-0175">Coiled coil</keyword>
<dbReference type="Gene3D" id="2.40.70.10">
    <property type="entry name" value="Acid Proteases"/>
    <property type="match status" value="1"/>
</dbReference>
<accession>A0AAE1H6M0</accession>